<dbReference type="InterPro" id="IPR025733">
    <property type="entry name" value="PAPs_C"/>
</dbReference>
<dbReference type="Pfam" id="PF17808">
    <property type="entry name" value="fn3_PAP"/>
    <property type="match status" value="1"/>
</dbReference>
<evidence type="ECO:0000313" key="10">
    <source>
        <dbReference type="Proteomes" id="UP000019335"/>
    </source>
</evidence>
<feature type="domain" description="Purple acid phosphatase C-terminal" evidence="7">
    <location>
        <begin position="667"/>
        <end position="728"/>
    </location>
</feature>
<dbReference type="InterPro" id="IPR029052">
    <property type="entry name" value="Metallo-depent_PP-like"/>
</dbReference>
<evidence type="ECO:0000256" key="2">
    <source>
        <dbReference type="ARBA" id="ARBA00022729"/>
    </source>
</evidence>
<evidence type="ECO:0000256" key="1">
    <source>
        <dbReference type="ARBA" id="ARBA00011738"/>
    </source>
</evidence>
<dbReference type="PANTHER" id="PTHR45778">
    <property type="entry name" value="PURPLE ACID PHOSPHATASE-RELATED"/>
    <property type="match status" value="1"/>
</dbReference>
<dbReference type="EMBL" id="AZIL01000470">
    <property type="protein sequence ID" value="EWM27385.1"/>
    <property type="molecule type" value="Genomic_DNA"/>
</dbReference>
<feature type="region of interest" description="Disordered" evidence="5">
    <location>
        <begin position="269"/>
        <end position="325"/>
    </location>
</feature>
<dbReference type="SUPFAM" id="SSF49363">
    <property type="entry name" value="Purple acid phosphatase, N-terminal domain"/>
    <property type="match status" value="2"/>
</dbReference>
<dbReference type="PANTHER" id="PTHR45778:SF3">
    <property type="entry name" value="PURPLE ACID PHOSPHATASE"/>
    <property type="match status" value="1"/>
</dbReference>
<evidence type="ECO:0000259" key="7">
    <source>
        <dbReference type="Pfam" id="PF14008"/>
    </source>
</evidence>
<keyword evidence="4" id="KW-0378">Hydrolase</keyword>
<feature type="domain" description="Calcineurin-like phosphoesterase" evidence="6">
    <location>
        <begin position="411"/>
        <end position="645"/>
    </location>
</feature>
<comment type="similarity">
    <text evidence="4">Belongs to the metallophosphoesterase superfamily. Purple acid phosphatase family.</text>
</comment>
<dbReference type="EC" id="3.1.3.2" evidence="4"/>
<proteinExistence type="inferred from homology"/>
<dbReference type="Pfam" id="PF14008">
    <property type="entry name" value="Metallophos_C"/>
    <property type="match status" value="1"/>
</dbReference>
<feature type="domain" description="Purple acid phosphatase Fn3-like" evidence="8">
    <location>
        <begin position="124"/>
        <end position="230"/>
    </location>
</feature>
<evidence type="ECO:0000256" key="4">
    <source>
        <dbReference type="RuleBase" id="RU361203"/>
    </source>
</evidence>
<dbReference type="InterPro" id="IPR040974">
    <property type="entry name" value="Fn3_PAP"/>
</dbReference>
<dbReference type="InterPro" id="IPR041792">
    <property type="entry name" value="MPP_PAP"/>
</dbReference>
<protein>
    <recommendedName>
        <fullName evidence="4">Purple acid phosphatase</fullName>
        <ecNumber evidence="4">3.1.3.2</ecNumber>
    </recommendedName>
</protein>
<dbReference type="GO" id="GO:0046872">
    <property type="term" value="F:metal ion binding"/>
    <property type="evidence" value="ECO:0007669"/>
    <property type="project" value="InterPro"/>
</dbReference>
<sequence length="754" mass="82151">MTGVETAMLQPLFVMNTTYSKKRPVQLCSGYLSGRIHGGISGARHVCHPSQGRHLFYALRFLVLLMSLPVTNAHGLGPRRARIHAFSPEAVVMNDTAFRSVSGALSRERKEKNLDNAGEVRFNITPSVLETSGEAAQVCIKHVPNPDPRTDFVAVYAPADVNLQATAPIKIKFVGEEKSPPLLPSSYASTGEACLSFRLLNLRDSYTFALMRGNVSAPLLLGQSSPLGFQEANEVTQIHLALTGIDGEMAVSWVSRDTKKPLVQWWPAAPEEKSQDEGSGDAQAGAMDGGDGSVAWASKETASRCETQRRLKGAQNGAKAGVRPPMTQHSSLALTTTYSRGDLCSPPATSIGYHDPGALHTGVMTGLKGGVSYVYRVGDADLNVWSECITFKAPGYFSRREAEEGKVETFTFAVFGDMGTAEEDGSLDIGGEEVASLNTTRLLMGALSPSIHPPLSLVLHIGDLSYAKGYDYQWDEFLSQNQAIMKVVPWMVSSGNHERDASDVSRVHVSPSLFTGEDSGGECGVPTQLRFPMPGPWRELEKDEPWYDFSTGPVHWVVLCTEKDFSPGSAQFSFMIDALSNKVNRTLTPWVVVAAHRPLYIDSDWDDGEDASSDQAVARLMQQSLEDVMVQYKVDLGLYGHHHSYQRTCQVYRNKCLAASSDAVYKAPVHVVVGMAGQGLSQNVLPNQPSIFEKVDDKHFGLTLMTVNRTHLTITFLSDAEGGEVLDTFSLRGKDTASWERKRREGGTESPVPG</sequence>
<dbReference type="AlphaFoldDB" id="W7TJW3"/>
<keyword evidence="3" id="KW-0325">Glycoprotein</keyword>
<reference evidence="9 10" key="1">
    <citation type="journal article" date="2014" name="Mol. Plant">
        <title>Chromosome Scale Genome Assembly and Transcriptome Profiling of Nannochloropsis gaditana in Nitrogen Depletion.</title>
        <authorList>
            <person name="Corteggiani Carpinelli E."/>
            <person name="Telatin A."/>
            <person name="Vitulo N."/>
            <person name="Forcato C."/>
            <person name="D'Angelo M."/>
            <person name="Schiavon R."/>
            <person name="Vezzi A."/>
            <person name="Giacometti G.M."/>
            <person name="Morosinotto T."/>
            <person name="Valle G."/>
        </authorList>
    </citation>
    <scope>NUCLEOTIDE SEQUENCE [LARGE SCALE GENOMIC DNA]</scope>
    <source>
        <strain evidence="9 10">B-31</strain>
    </source>
</reference>
<dbReference type="GO" id="GO:0003993">
    <property type="term" value="F:acid phosphatase activity"/>
    <property type="evidence" value="ECO:0007669"/>
    <property type="project" value="UniProtKB-EC"/>
</dbReference>
<evidence type="ECO:0000259" key="8">
    <source>
        <dbReference type="Pfam" id="PF17808"/>
    </source>
</evidence>
<keyword evidence="2" id="KW-0732">Signal</keyword>
<dbReference type="OrthoDB" id="45007at2759"/>
<evidence type="ECO:0000256" key="5">
    <source>
        <dbReference type="SAM" id="MobiDB-lite"/>
    </source>
</evidence>
<evidence type="ECO:0000259" key="6">
    <source>
        <dbReference type="Pfam" id="PF00149"/>
    </source>
</evidence>
<dbReference type="Pfam" id="PF00149">
    <property type="entry name" value="Metallophos"/>
    <property type="match status" value="1"/>
</dbReference>
<organism evidence="9 10">
    <name type="scientific">Nannochloropsis gaditana</name>
    <dbReference type="NCBI Taxonomy" id="72520"/>
    <lineage>
        <taxon>Eukaryota</taxon>
        <taxon>Sar</taxon>
        <taxon>Stramenopiles</taxon>
        <taxon>Ochrophyta</taxon>
        <taxon>Eustigmatophyceae</taxon>
        <taxon>Eustigmatales</taxon>
        <taxon>Monodopsidaceae</taxon>
        <taxon>Nannochloropsis</taxon>
    </lineage>
</organism>
<dbReference type="Gene3D" id="3.60.21.10">
    <property type="match status" value="1"/>
</dbReference>
<evidence type="ECO:0000256" key="3">
    <source>
        <dbReference type="ARBA" id="ARBA00023180"/>
    </source>
</evidence>
<dbReference type="InterPro" id="IPR008963">
    <property type="entry name" value="Purple_acid_Pase-like_N"/>
</dbReference>
<comment type="caution">
    <text evidence="9">The sequence shown here is derived from an EMBL/GenBank/DDBJ whole genome shotgun (WGS) entry which is preliminary data.</text>
</comment>
<comment type="subunit">
    <text evidence="1">Homodimer.</text>
</comment>
<name>W7TJW3_9STRA</name>
<dbReference type="Proteomes" id="UP000019335">
    <property type="component" value="Chromosome 7"/>
</dbReference>
<dbReference type="CDD" id="cd00839">
    <property type="entry name" value="MPP_PAPs"/>
    <property type="match status" value="1"/>
</dbReference>
<dbReference type="InterPro" id="IPR004843">
    <property type="entry name" value="Calcineurin-like_PHP"/>
</dbReference>
<comment type="catalytic activity">
    <reaction evidence="4">
        <text>a phosphate monoester + H2O = an alcohol + phosphate</text>
        <dbReference type="Rhea" id="RHEA:15017"/>
        <dbReference type="ChEBI" id="CHEBI:15377"/>
        <dbReference type="ChEBI" id="CHEBI:30879"/>
        <dbReference type="ChEBI" id="CHEBI:43474"/>
        <dbReference type="ChEBI" id="CHEBI:67140"/>
        <dbReference type="EC" id="3.1.3.2"/>
    </reaction>
</comment>
<dbReference type="SUPFAM" id="SSF56300">
    <property type="entry name" value="Metallo-dependent phosphatases"/>
    <property type="match status" value="1"/>
</dbReference>
<evidence type="ECO:0000313" key="9">
    <source>
        <dbReference type="EMBL" id="EWM27385.1"/>
    </source>
</evidence>
<gene>
    <name evidence="9" type="ORF">Naga_100328g3</name>
</gene>
<dbReference type="Gene3D" id="2.60.40.380">
    <property type="entry name" value="Purple acid phosphatase-like, N-terminal"/>
    <property type="match status" value="1"/>
</dbReference>
<keyword evidence="10" id="KW-1185">Reference proteome</keyword>
<accession>W7TJW3</accession>